<name>A0A5M8FID2_9GAMM</name>
<accession>A0A5M8FID2</accession>
<evidence type="ECO:0000259" key="10">
    <source>
        <dbReference type="Pfam" id="PF02602"/>
    </source>
</evidence>
<dbReference type="Proteomes" id="UP000322981">
    <property type="component" value="Unassembled WGS sequence"/>
</dbReference>
<organism evidence="11 12">
    <name type="scientific">Thiohalocapsa marina</name>
    <dbReference type="NCBI Taxonomy" id="424902"/>
    <lineage>
        <taxon>Bacteria</taxon>
        <taxon>Pseudomonadati</taxon>
        <taxon>Pseudomonadota</taxon>
        <taxon>Gammaproteobacteria</taxon>
        <taxon>Chromatiales</taxon>
        <taxon>Chromatiaceae</taxon>
        <taxon>Thiohalocapsa</taxon>
    </lineage>
</organism>
<evidence type="ECO:0000256" key="5">
    <source>
        <dbReference type="ARBA" id="ARBA00023244"/>
    </source>
</evidence>
<comment type="caution">
    <text evidence="11">The sequence shown here is derived from an EMBL/GenBank/DDBJ whole genome shotgun (WGS) entry which is preliminary data.</text>
</comment>
<evidence type="ECO:0000256" key="9">
    <source>
        <dbReference type="RuleBase" id="RU366031"/>
    </source>
</evidence>
<evidence type="ECO:0000256" key="4">
    <source>
        <dbReference type="ARBA" id="ARBA00023239"/>
    </source>
</evidence>
<evidence type="ECO:0000256" key="2">
    <source>
        <dbReference type="ARBA" id="ARBA00008133"/>
    </source>
</evidence>
<sequence length="249" mass="26422">MKTVLVTRTRHQAQPLMTALEQAGLAPILFPTIEISCLNDWAPPDLKRVAGVFFTSVNAVQCLCERLRRDAPAVLAELRQSRVWAVGRATAEALAGYGVGTEPLPTVADAVHLMASIDPGRIIDQDLLFVRGSRSLGTIPSVISERGGRCTELTVYENRKPALADAERIRRLLDSGGIDCLSFTSPSTVEHFFAAMGSHQIPEGVRIAAIGTTTAAALSGLGLRADIMPAVFDGPSLAQAIAEALAPAL</sequence>
<keyword evidence="5 9" id="KW-0627">Porphyrin biosynthesis</keyword>
<dbReference type="InterPro" id="IPR003754">
    <property type="entry name" value="4pyrrol_synth_uPrphyn_synth"/>
</dbReference>
<gene>
    <name evidence="11" type="ORF">F2Q65_14925</name>
</gene>
<comment type="similarity">
    <text evidence="2 9">Belongs to the uroporphyrinogen-III synthase family.</text>
</comment>
<dbReference type="Gene3D" id="3.40.50.10090">
    <property type="match status" value="2"/>
</dbReference>
<dbReference type="CDD" id="cd06578">
    <property type="entry name" value="HemD"/>
    <property type="match status" value="1"/>
</dbReference>
<dbReference type="GO" id="GO:0006780">
    <property type="term" value="P:uroporphyrinogen III biosynthetic process"/>
    <property type="evidence" value="ECO:0007669"/>
    <property type="project" value="UniProtKB-UniRule"/>
</dbReference>
<evidence type="ECO:0000256" key="8">
    <source>
        <dbReference type="ARBA" id="ARBA00048617"/>
    </source>
</evidence>
<dbReference type="RefSeq" id="WP_150094206.1">
    <property type="nucleotide sequence ID" value="NZ_VWXX01000029.1"/>
</dbReference>
<comment type="catalytic activity">
    <reaction evidence="8 9">
        <text>hydroxymethylbilane = uroporphyrinogen III + H2O</text>
        <dbReference type="Rhea" id="RHEA:18965"/>
        <dbReference type="ChEBI" id="CHEBI:15377"/>
        <dbReference type="ChEBI" id="CHEBI:57308"/>
        <dbReference type="ChEBI" id="CHEBI:57845"/>
        <dbReference type="EC" id="4.2.1.75"/>
    </reaction>
</comment>
<dbReference type="OrthoDB" id="9787650at2"/>
<comment type="pathway">
    <text evidence="1 9">Porphyrin-containing compound metabolism; protoporphyrin-IX biosynthesis; coproporphyrinogen-III from 5-aminolevulinate: step 3/4.</text>
</comment>
<dbReference type="GO" id="GO:0004852">
    <property type="term" value="F:uroporphyrinogen-III synthase activity"/>
    <property type="evidence" value="ECO:0007669"/>
    <property type="project" value="UniProtKB-UniRule"/>
</dbReference>
<dbReference type="InterPro" id="IPR039793">
    <property type="entry name" value="UROS/Hem4"/>
</dbReference>
<dbReference type="GO" id="GO:0006782">
    <property type="term" value="P:protoporphyrinogen IX biosynthetic process"/>
    <property type="evidence" value="ECO:0007669"/>
    <property type="project" value="UniProtKB-UniRule"/>
</dbReference>
<dbReference type="PANTHER" id="PTHR38042">
    <property type="entry name" value="UROPORPHYRINOGEN-III SYNTHASE, CHLOROPLASTIC"/>
    <property type="match status" value="1"/>
</dbReference>
<dbReference type="Pfam" id="PF02602">
    <property type="entry name" value="HEM4"/>
    <property type="match status" value="1"/>
</dbReference>
<dbReference type="UniPathway" id="UPA00251">
    <property type="reaction ID" value="UER00320"/>
</dbReference>
<feature type="domain" description="Tetrapyrrole biosynthesis uroporphyrinogen III synthase" evidence="10">
    <location>
        <begin position="16"/>
        <end position="238"/>
    </location>
</feature>
<evidence type="ECO:0000256" key="1">
    <source>
        <dbReference type="ARBA" id="ARBA00004772"/>
    </source>
</evidence>
<dbReference type="InterPro" id="IPR036108">
    <property type="entry name" value="4pyrrol_syn_uPrphyn_synt_sf"/>
</dbReference>
<keyword evidence="12" id="KW-1185">Reference proteome</keyword>
<proteinExistence type="inferred from homology"/>
<dbReference type="SUPFAM" id="SSF69618">
    <property type="entry name" value="HemD-like"/>
    <property type="match status" value="1"/>
</dbReference>
<dbReference type="PANTHER" id="PTHR38042:SF1">
    <property type="entry name" value="UROPORPHYRINOGEN-III SYNTHASE, CHLOROPLASTIC"/>
    <property type="match status" value="1"/>
</dbReference>
<reference evidence="11 12" key="1">
    <citation type="submission" date="2019-09" db="EMBL/GenBank/DDBJ databases">
        <title>Whole-genome sequence of the purple sulfur bacterium Thiohalocapsa marina DSM 19078.</title>
        <authorList>
            <person name="Kyndt J.A."/>
            <person name="Meyer T.E."/>
        </authorList>
    </citation>
    <scope>NUCLEOTIDE SEQUENCE [LARGE SCALE GENOMIC DNA]</scope>
    <source>
        <strain evidence="11 12">DSM 19078</strain>
    </source>
</reference>
<protein>
    <recommendedName>
        <fullName evidence="7 9">Uroporphyrinogen-III synthase</fullName>
        <ecNumber evidence="3 9">4.2.1.75</ecNumber>
    </recommendedName>
</protein>
<keyword evidence="4 9" id="KW-0456">Lyase</keyword>
<evidence type="ECO:0000256" key="6">
    <source>
        <dbReference type="ARBA" id="ARBA00037589"/>
    </source>
</evidence>
<comment type="function">
    <text evidence="6 9">Catalyzes cyclization of the linear tetrapyrrole, hydroxymethylbilane, to the macrocyclic uroporphyrinogen III.</text>
</comment>
<dbReference type="EC" id="4.2.1.75" evidence="3 9"/>
<evidence type="ECO:0000313" key="12">
    <source>
        <dbReference type="Proteomes" id="UP000322981"/>
    </source>
</evidence>
<evidence type="ECO:0000256" key="7">
    <source>
        <dbReference type="ARBA" id="ARBA00040167"/>
    </source>
</evidence>
<dbReference type="AlphaFoldDB" id="A0A5M8FID2"/>
<evidence type="ECO:0000313" key="11">
    <source>
        <dbReference type="EMBL" id="KAA6183730.1"/>
    </source>
</evidence>
<dbReference type="EMBL" id="VWXX01000029">
    <property type="protein sequence ID" value="KAA6183730.1"/>
    <property type="molecule type" value="Genomic_DNA"/>
</dbReference>
<evidence type="ECO:0000256" key="3">
    <source>
        <dbReference type="ARBA" id="ARBA00013109"/>
    </source>
</evidence>